<evidence type="ECO:0000256" key="1">
    <source>
        <dbReference type="SAM" id="Phobius"/>
    </source>
</evidence>
<dbReference type="SMART" id="SM00267">
    <property type="entry name" value="GGDEF"/>
    <property type="match status" value="1"/>
</dbReference>
<dbReference type="EMBL" id="JAHKKG010000010">
    <property type="protein sequence ID" value="MBU2668103.1"/>
    <property type="molecule type" value="Genomic_DNA"/>
</dbReference>
<protein>
    <submittedName>
        <fullName evidence="5">EAL domain-containing protein</fullName>
    </submittedName>
</protein>
<dbReference type="PANTHER" id="PTHR33121">
    <property type="entry name" value="CYCLIC DI-GMP PHOSPHODIESTERASE PDEF"/>
    <property type="match status" value="1"/>
</dbReference>
<dbReference type="InterPro" id="IPR029016">
    <property type="entry name" value="GAF-like_dom_sf"/>
</dbReference>
<keyword evidence="1" id="KW-0472">Membrane</keyword>
<evidence type="ECO:0000256" key="2">
    <source>
        <dbReference type="SAM" id="SignalP"/>
    </source>
</evidence>
<proteinExistence type="predicted"/>
<keyword evidence="6" id="KW-1185">Reference proteome</keyword>
<keyword evidence="2" id="KW-0732">Signal</keyword>
<organism evidence="5 6">
    <name type="scientific">Paractinoplanes bogorensis</name>
    <dbReference type="NCBI Taxonomy" id="1610840"/>
    <lineage>
        <taxon>Bacteria</taxon>
        <taxon>Bacillati</taxon>
        <taxon>Actinomycetota</taxon>
        <taxon>Actinomycetes</taxon>
        <taxon>Micromonosporales</taxon>
        <taxon>Micromonosporaceae</taxon>
        <taxon>Paractinoplanes</taxon>
    </lineage>
</organism>
<sequence length="809" mass="86801">MLGARSAVRTWLLSCTLLAATAAVTAYWTVRHPHPYAGSLGLLLAVTVLFALAERFNVTFPVRRGSHTINLSEIPLVLGLIALGPVALVLVRLAGGLAGMAVFGHQRGRKLAFNTALYGAQAAAAGLTFHLIAGSGDPLGPRGWLACFAAAFVADLLSVVLISAVIAINDDTEEWRRLLSADLRDVLQMPLVVVTTALGLITAIVVRDQLAAAALLGILSFAIFRVFQRYAQQTQGHEQVEALYRFTRAVSGSNDATTVAHEVLTQVRDLVRGETAELILPDATRMVLSGQDTFRVLPPLQSDDWWQAVRDGESILRPESMAVPVALGDATAVLAVSGAMADIEEFDAGHLRLLEALVAHAGVALTNARLVQELSHSARHDALTGLPNRRQLLAELRAAAGHGQVGVLLFDLDRFKDINDALGHSIGDDVLREVGRRVQERFGDRATVARLGGDEFALLITRASSLEDVLAVATELHDTLAGLTAVSGLALTTQASIGVCVSPRHGTDPDRLLQRADVAMYVAKQSRTGVHVYESADDEDTPRRLALLTDLRSAVESGAVRVAYQPKVDPVTGRVLGAEALARWTRPDGPVRPDEFIPLAERSGLITPLTEHILDTALAGCASWRRAGHDLSVAVNLSPQMLTGQTGVREMVERALRRHGVPAEALTLEITEGGLIADPVNGVRVLHALRGLGVRLSIDDFGTGHSSLSRLTDLPVQELKIDRSFVRDITQHRTRQTVTMAARQLGHALGLHVVAEGAETQEEFDYLRDLGCDSIQGYFVARPLDPADFLTWLAEDAAYGLAPAHPHAG</sequence>
<evidence type="ECO:0000313" key="5">
    <source>
        <dbReference type="EMBL" id="MBU2668103.1"/>
    </source>
</evidence>
<evidence type="ECO:0000313" key="6">
    <source>
        <dbReference type="Proteomes" id="UP001519654"/>
    </source>
</evidence>
<dbReference type="CDD" id="cd01949">
    <property type="entry name" value="GGDEF"/>
    <property type="match status" value="1"/>
</dbReference>
<dbReference type="Gene3D" id="3.20.20.450">
    <property type="entry name" value="EAL domain"/>
    <property type="match status" value="1"/>
</dbReference>
<name>A0ABS5YZH3_9ACTN</name>
<keyword evidence="1" id="KW-1133">Transmembrane helix</keyword>
<feature type="transmembrane region" description="Helical" evidence="1">
    <location>
        <begin position="36"/>
        <end position="53"/>
    </location>
</feature>
<dbReference type="PANTHER" id="PTHR33121:SF71">
    <property type="entry name" value="OXYGEN SENSOR PROTEIN DOSP"/>
    <property type="match status" value="1"/>
</dbReference>
<dbReference type="Pfam" id="PF00563">
    <property type="entry name" value="EAL"/>
    <property type="match status" value="1"/>
</dbReference>
<dbReference type="InterPro" id="IPR029787">
    <property type="entry name" value="Nucleotide_cyclase"/>
</dbReference>
<feature type="transmembrane region" description="Helical" evidence="1">
    <location>
        <begin position="74"/>
        <end position="95"/>
    </location>
</feature>
<dbReference type="CDD" id="cd01948">
    <property type="entry name" value="EAL"/>
    <property type="match status" value="1"/>
</dbReference>
<dbReference type="Proteomes" id="UP001519654">
    <property type="component" value="Unassembled WGS sequence"/>
</dbReference>
<dbReference type="SUPFAM" id="SSF55781">
    <property type="entry name" value="GAF domain-like"/>
    <property type="match status" value="1"/>
</dbReference>
<dbReference type="InterPro" id="IPR043128">
    <property type="entry name" value="Rev_trsase/Diguanyl_cyclase"/>
</dbReference>
<dbReference type="SUPFAM" id="SSF141868">
    <property type="entry name" value="EAL domain-like"/>
    <property type="match status" value="1"/>
</dbReference>
<accession>A0ABS5YZH3</accession>
<dbReference type="InterPro" id="IPR001633">
    <property type="entry name" value="EAL_dom"/>
</dbReference>
<dbReference type="InterPro" id="IPR000160">
    <property type="entry name" value="GGDEF_dom"/>
</dbReference>
<dbReference type="InterPro" id="IPR050706">
    <property type="entry name" value="Cyclic-di-GMP_PDE-like"/>
</dbReference>
<dbReference type="PROSITE" id="PS50887">
    <property type="entry name" value="GGDEF"/>
    <property type="match status" value="1"/>
</dbReference>
<feature type="transmembrane region" description="Helical" evidence="1">
    <location>
        <begin position="145"/>
        <end position="167"/>
    </location>
</feature>
<gene>
    <name evidence="5" type="ORF">KOI35_31795</name>
</gene>
<evidence type="ECO:0000259" key="4">
    <source>
        <dbReference type="PROSITE" id="PS50887"/>
    </source>
</evidence>
<feature type="transmembrane region" description="Helical" evidence="1">
    <location>
        <begin position="115"/>
        <end position="133"/>
    </location>
</feature>
<feature type="transmembrane region" description="Helical" evidence="1">
    <location>
        <begin position="210"/>
        <end position="227"/>
    </location>
</feature>
<dbReference type="SMART" id="SM00052">
    <property type="entry name" value="EAL"/>
    <property type="match status" value="1"/>
</dbReference>
<dbReference type="Gene3D" id="3.30.70.270">
    <property type="match status" value="1"/>
</dbReference>
<dbReference type="RefSeq" id="WP_215792349.1">
    <property type="nucleotide sequence ID" value="NZ_JAHKKG010000010.1"/>
</dbReference>
<feature type="transmembrane region" description="Helical" evidence="1">
    <location>
        <begin position="187"/>
        <end position="205"/>
    </location>
</feature>
<feature type="domain" description="GGDEF" evidence="4">
    <location>
        <begin position="403"/>
        <end position="538"/>
    </location>
</feature>
<dbReference type="Pfam" id="PF00990">
    <property type="entry name" value="GGDEF"/>
    <property type="match status" value="1"/>
</dbReference>
<dbReference type="PROSITE" id="PS50883">
    <property type="entry name" value="EAL"/>
    <property type="match status" value="1"/>
</dbReference>
<feature type="domain" description="EAL" evidence="3">
    <location>
        <begin position="544"/>
        <end position="797"/>
    </location>
</feature>
<keyword evidence="1" id="KW-0812">Transmembrane</keyword>
<dbReference type="SUPFAM" id="SSF55073">
    <property type="entry name" value="Nucleotide cyclase"/>
    <property type="match status" value="1"/>
</dbReference>
<dbReference type="NCBIfam" id="TIGR00254">
    <property type="entry name" value="GGDEF"/>
    <property type="match status" value="1"/>
</dbReference>
<feature type="chain" id="PRO_5046976903" evidence="2">
    <location>
        <begin position="20"/>
        <end position="809"/>
    </location>
</feature>
<evidence type="ECO:0000259" key="3">
    <source>
        <dbReference type="PROSITE" id="PS50883"/>
    </source>
</evidence>
<feature type="signal peptide" evidence="2">
    <location>
        <begin position="1"/>
        <end position="19"/>
    </location>
</feature>
<dbReference type="InterPro" id="IPR035919">
    <property type="entry name" value="EAL_sf"/>
</dbReference>
<comment type="caution">
    <text evidence="5">The sequence shown here is derived from an EMBL/GenBank/DDBJ whole genome shotgun (WGS) entry which is preliminary data.</text>
</comment>
<reference evidence="5 6" key="1">
    <citation type="submission" date="2021-06" db="EMBL/GenBank/DDBJ databases">
        <title>Actinoplanes lichenicola sp. nov., and Actinoplanes ovalisporus sp. nov., isolated from lichen in Thailand.</title>
        <authorList>
            <person name="Saeng-In P."/>
            <person name="Kanchanasin P."/>
            <person name="Yuki M."/>
            <person name="Kudo T."/>
            <person name="Ohkuma M."/>
            <person name="Phongsopitanun W."/>
            <person name="Tanasupawat S."/>
        </authorList>
    </citation>
    <scope>NUCLEOTIDE SEQUENCE [LARGE SCALE GENOMIC DNA]</scope>
    <source>
        <strain evidence="5 6">NBRC 110975</strain>
    </source>
</reference>
<dbReference type="Gene3D" id="3.30.450.40">
    <property type="match status" value="1"/>
</dbReference>